<dbReference type="OrthoDB" id="1638493at2759"/>
<dbReference type="Proteomes" id="UP000007148">
    <property type="component" value="Unassembled WGS sequence"/>
</dbReference>
<feature type="compositionally biased region" description="Low complexity" evidence="1">
    <location>
        <begin position="455"/>
        <end position="470"/>
    </location>
</feature>
<gene>
    <name evidence="2" type="ORF">PIIN_04892</name>
</gene>
<feature type="region of interest" description="Disordered" evidence="1">
    <location>
        <begin position="428"/>
        <end position="484"/>
    </location>
</feature>
<keyword evidence="3" id="KW-1185">Reference proteome</keyword>
<dbReference type="InParanoid" id="G4TI14"/>
<organism evidence="2 3">
    <name type="scientific">Serendipita indica (strain DSM 11827)</name>
    <name type="common">Root endophyte fungus</name>
    <name type="synonym">Piriformospora indica</name>
    <dbReference type="NCBI Taxonomy" id="1109443"/>
    <lineage>
        <taxon>Eukaryota</taxon>
        <taxon>Fungi</taxon>
        <taxon>Dikarya</taxon>
        <taxon>Basidiomycota</taxon>
        <taxon>Agaricomycotina</taxon>
        <taxon>Agaricomycetes</taxon>
        <taxon>Sebacinales</taxon>
        <taxon>Serendipitaceae</taxon>
        <taxon>Serendipita</taxon>
    </lineage>
</organism>
<evidence type="ECO:0008006" key="4">
    <source>
        <dbReference type="Google" id="ProtNLM"/>
    </source>
</evidence>
<dbReference type="eggNOG" id="ENOG502SCST">
    <property type="taxonomic scope" value="Eukaryota"/>
</dbReference>
<sequence>MPLNVEIVPLDNVLHMFGPQETDCAYSLSGQVLISTTPSRSAFNKESRAQPALLTSLVLTFEGSTEHFAKGQGYNATRLCSVSQTLVARTSTPVAIPSTPDHKVAIVFDLAIPGWLPASIHSQHATTATTTYRLYAKAVYQSEESTGLWLGSRTKYRDATPVPVTVQRHRTTAAPKKCTYAVPVRPLPSTSSQEPVIPKEVLSAVQVRATVPSYLDQKSSAPFDLRLDVGCTAEGVTVHKFGVRMIQCTTYGTTPDAEFRRRFPLPAEQPPSVPLLTPHELDSLFMAAICFPPNALRVDKDDILHPNKPSVFNMQEGEQGHSLDNEPSSITVPLFLDSAPAKGLVKQTYMSPYVHVAHKLLVDFDIGYNNERERVGFVLPIPVYDMDIASSAAAQRRPNDGLPAYVQLYHSNGEAKYTGDLPAYSKECRPGEVKDESGRRHPLEFRRRHLRGALSTSSSPRSSSEVSSGSEHGGDYSDASSFEC</sequence>
<name>G4TI14_SERID</name>
<evidence type="ECO:0000313" key="3">
    <source>
        <dbReference type="Proteomes" id="UP000007148"/>
    </source>
</evidence>
<dbReference type="EMBL" id="CAFZ01000101">
    <property type="protein sequence ID" value="CCA70957.1"/>
    <property type="molecule type" value="Genomic_DNA"/>
</dbReference>
<comment type="caution">
    <text evidence="2">The sequence shown here is derived from an EMBL/GenBank/DDBJ whole genome shotgun (WGS) entry which is preliminary data.</text>
</comment>
<protein>
    <recommendedName>
        <fullName evidence="4">Arrestin-like N-terminal domain-containing protein</fullName>
    </recommendedName>
</protein>
<accession>G4TI14</accession>
<feature type="compositionally biased region" description="Basic and acidic residues" evidence="1">
    <location>
        <begin position="428"/>
        <end position="445"/>
    </location>
</feature>
<evidence type="ECO:0000313" key="2">
    <source>
        <dbReference type="EMBL" id="CCA70957.1"/>
    </source>
</evidence>
<proteinExistence type="predicted"/>
<dbReference type="STRING" id="1109443.G4TI14"/>
<reference evidence="2 3" key="1">
    <citation type="journal article" date="2011" name="PLoS Pathog.">
        <title>Endophytic Life Strategies Decoded by Genome and Transcriptome Analyses of the Mutualistic Root Symbiont Piriformospora indica.</title>
        <authorList>
            <person name="Zuccaro A."/>
            <person name="Lahrmann U."/>
            <person name="Guldener U."/>
            <person name="Langen G."/>
            <person name="Pfiffi S."/>
            <person name="Biedenkopf D."/>
            <person name="Wong P."/>
            <person name="Samans B."/>
            <person name="Grimm C."/>
            <person name="Basiewicz M."/>
            <person name="Murat C."/>
            <person name="Martin F."/>
            <person name="Kogel K.H."/>
        </authorList>
    </citation>
    <scope>NUCLEOTIDE SEQUENCE [LARGE SCALE GENOMIC DNA]</scope>
    <source>
        <strain evidence="2 3">DSM 11827</strain>
    </source>
</reference>
<evidence type="ECO:0000256" key="1">
    <source>
        <dbReference type="SAM" id="MobiDB-lite"/>
    </source>
</evidence>
<dbReference type="HOGENOM" id="CLU_477327_0_0_1"/>
<dbReference type="AlphaFoldDB" id="G4TI14"/>